<dbReference type="Proteomes" id="UP000031563">
    <property type="component" value="Unassembled WGS sequence"/>
</dbReference>
<keyword evidence="4" id="KW-0342">GTP-binding</keyword>
<dbReference type="InterPro" id="IPR003593">
    <property type="entry name" value="AAA+_ATPase"/>
</dbReference>
<dbReference type="PANTHER" id="PTHR43087">
    <property type="entry name" value="LYSINE/ARGININE/ORNITHINE TRANSPORT SYSTEM KINASE"/>
    <property type="match status" value="1"/>
</dbReference>
<dbReference type="GO" id="GO:0003924">
    <property type="term" value="F:GTPase activity"/>
    <property type="evidence" value="ECO:0007669"/>
    <property type="project" value="InterPro"/>
</dbReference>
<dbReference type="GO" id="GO:0005525">
    <property type="term" value="F:GTP binding"/>
    <property type="evidence" value="ECO:0007669"/>
    <property type="project" value="UniProtKB-KW"/>
</dbReference>
<keyword evidence="7" id="KW-0808">Transferase</keyword>
<accession>A0A0F5HWT9</accession>
<dbReference type="SMART" id="SM00382">
    <property type="entry name" value="AAA"/>
    <property type="match status" value="1"/>
</dbReference>
<dbReference type="EMBL" id="JWIR02000084">
    <property type="protein sequence ID" value="KKB34469.1"/>
    <property type="molecule type" value="Genomic_DNA"/>
</dbReference>
<dbReference type="GO" id="GO:0016301">
    <property type="term" value="F:kinase activity"/>
    <property type="evidence" value="ECO:0007669"/>
    <property type="project" value="UniProtKB-KW"/>
</dbReference>
<organism evidence="7 8">
    <name type="scientific">Bacillus thermotolerans</name>
    <name type="common">Quasibacillus thermotolerans</name>
    <dbReference type="NCBI Taxonomy" id="1221996"/>
    <lineage>
        <taxon>Bacteria</taxon>
        <taxon>Bacillati</taxon>
        <taxon>Bacillota</taxon>
        <taxon>Bacilli</taxon>
        <taxon>Bacillales</taxon>
        <taxon>Bacillaceae</taxon>
        <taxon>Bacillus</taxon>
    </lineage>
</organism>
<feature type="domain" description="AAA+ ATPase" evidence="6">
    <location>
        <begin position="43"/>
        <end position="194"/>
    </location>
</feature>
<dbReference type="Gene3D" id="3.40.50.300">
    <property type="entry name" value="P-loop containing nucleotide triphosphate hydrolases"/>
    <property type="match status" value="1"/>
</dbReference>
<dbReference type="SUPFAM" id="SSF52540">
    <property type="entry name" value="P-loop containing nucleoside triphosphate hydrolases"/>
    <property type="match status" value="1"/>
</dbReference>
<comment type="caution">
    <text evidence="7">The sequence shown here is derived from an EMBL/GenBank/DDBJ whole genome shotgun (WGS) entry which is preliminary data.</text>
</comment>
<proteinExistence type="inferred from homology"/>
<keyword evidence="2" id="KW-0547">Nucleotide-binding</keyword>
<dbReference type="InterPro" id="IPR052040">
    <property type="entry name" value="GTPase/Isobutyryl-CoA_mutase"/>
</dbReference>
<evidence type="ECO:0000256" key="2">
    <source>
        <dbReference type="ARBA" id="ARBA00022741"/>
    </source>
</evidence>
<evidence type="ECO:0000256" key="4">
    <source>
        <dbReference type="ARBA" id="ARBA00023134"/>
    </source>
</evidence>
<keyword evidence="8" id="KW-1185">Reference proteome</keyword>
<dbReference type="STRING" id="1221996.QY95_03903"/>
<keyword evidence="5" id="KW-0143">Chaperone</keyword>
<evidence type="ECO:0000256" key="1">
    <source>
        <dbReference type="ARBA" id="ARBA00009625"/>
    </source>
</evidence>
<dbReference type="AlphaFoldDB" id="A0A0F5HWT9"/>
<protein>
    <submittedName>
        <fullName evidence="7">Periplasmic protein kinase ArgK</fullName>
    </submittedName>
</protein>
<dbReference type="CDD" id="cd03114">
    <property type="entry name" value="MMAA-like"/>
    <property type="match status" value="1"/>
</dbReference>
<dbReference type="InterPro" id="IPR005129">
    <property type="entry name" value="GTPase_ArgK"/>
</dbReference>
<accession>A0A0F5HM49</accession>
<comment type="similarity">
    <text evidence="1">Belongs to the SIMIBI class G3E GTPase family. ArgK/MeaB subfamily.</text>
</comment>
<dbReference type="PANTHER" id="PTHR43087:SF1">
    <property type="entry name" value="LAO_AO TRANSPORT SYSTEM ATPASE"/>
    <property type="match status" value="1"/>
</dbReference>
<sequence length="324" mass="35593">MEKIAEYFDKKDDVSLGKLLKEVENETPISFDILKHSSMRKGKAHIVGITGPPGSGKSTLVSKICKQLAAKGLQIGVVCIDPTSPFTQGALLGDRIRMQELAKTPNVFIKSLATRGNLGGLAASAADVVQVLDAYEKDVILIETVGVGQVEFDVLGIADTIVLVNVPGLGDTLQTLKAGIMEIADLYVINQADRPGANESVKDLKMMIRESGKVGWQPPILQTVATEEKGVKELIESIHEHKAHLKSTNLWKEKRQERNVARLDTMIQGLLSRKVEEYIKEEDGWQHRIQEVKEGKTDPFTVSHEIVNGLIHKNNSKSGGRYVK</sequence>
<gene>
    <name evidence="7" type="ORF">QY95_03903</name>
</gene>
<evidence type="ECO:0000256" key="5">
    <source>
        <dbReference type="ARBA" id="ARBA00023186"/>
    </source>
</evidence>
<dbReference type="InterPro" id="IPR027417">
    <property type="entry name" value="P-loop_NTPase"/>
</dbReference>
<name>A0A0F5HWT9_BACTR</name>
<evidence type="ECO:0000259" key="6">
    <source>
        <dbReference type="SMART" id="SM00382"/>
    </source>
</evidence>
<dbReference type="NCBIfam" id="TIGR00750">
    <property type="entry name" value="lao"/>
    <property type="match status" value="1"/>
</dbReference>
<dbReference type="RefSeq" id="WP_039235396.1">
    <property type="nucleotide sequence ID" value="NZ_JWIQ02000065.1"/>
</dbReference>
<keyword evidence="3" id="KW-0378">Hydrolase</keyword>
<dbReference type="Pfam" id="PF03308">
    <property type="entry name" value="MeaB"/>
    <property type="match status" value="1"/>
</dbReference>
<evidence type="ECO:0000256" key="3">
    <source>
        <dbReference type="ARBA" id="ARBA00022801"/>
    </source>
</evidence>
<dbReference type="OrthoDB" id="9778292at2"/>
<evidence type="ECO:0000313" key="7">
    <source>
        <dbReference type="EMBL" id="KKB34469.1"/>
    </source>
</evidence>
<evidence type="ECO:0000313" key="8">
    <source>
        <dbReference type="Proteomes" id="UP000031563"/>
    </source>
</evidence>
<reference evidence="7" key="1">
    <citation type="submission" date="2015-02" db="EMBL/GenBank/DDBJ databases">
        <title>Genome Assembly of Bacillaceae bacterium MTCC 8252.</title>
        <authorList>
            <person name="Verma A."/>
            <person name="Khatri I."/>
            <person name="Mual P."/>
            <person name="Subramanian S."/>
            <person name="Krishnamurthi S."/>
        </authorList>
    </citation>
    <scope>NUCLEOTIDE SEQUENCE [LARGE SCALE GENOMIC DNA]</scope>
    <source>
        <strain evidence="7">MTCC 8252</strain>
    </source>
</reference>
<keyword evidence="7" id="KW-0418">Kinase</keyword>